<dbReference type="AlphaFoldDB" id="A0A835U8Y3"/>
<evidence type="ECO:0000313" key="1">
    <source>
        <dbReference type="EMBL" id="KAG0452708.1"/>
    </source>
</evidence>
<accession>A0A835U8Y3</accession>
<gene>
    <name evidence="1" type="ORF">HPP92_025372</name>
</gene>
<comment type="caution">
    <text evidence="1">The sequence shown here is derived from an EMBL/GenBank/DDBJ whole genome shotgun (WGS) entry which is preliminary data.</text>
</comment>
<proteinExistence type="predicted"/>
<keyword evidence="2" id="KW-1185">Reference proteome</keyword>
<name>A0A835U8Y3_VANPL</name>
<dbReference type="Proteomes" id="UP000636800">
    <property type="component" value="Unassembled WGS sequence"/>
</dbReference>
<protein>
    <submittedName>
        <fullName evidence="1">Uncharacterized protein</fullName>
    </submittedName>
</protein>
<evidence type="ECO:0000313" key="2">
    <source>
        <dbReference type="Proteomes" id="UP000636800"/>
    </source>
</evidence>
<sequence length="140" mass="14936">MGVLEHICPLTVQSPTSLIQGAGIEKDALSEDNTLWEHDKASISTDDLMGAPAKPSNRPGACSCADDNDNNVYPGVGGNLKGGRDRIDLNSREEAITNNRGRIFHGMLASLSGKPYSLFGDQKAAISPSPPHVTPFLEMF</sequence>
<dbReference type="EMBL" id="JADCNL010000014">
    <property type="protein sequence ID" value="KAG0452708.1"/>
    <property type="molecule type" value="Genomic_DNA"/>
</dbReference>
<dbReference type="OrthoDB" id="1431934at2759"/>
<organism evidence="1 2">
    <name type="scientific">Vanilla planifolia</name>
    <name type="common">Vanilla</name>
    <dbReference type="NCBI Taxonomy" id="51239"/>
    <lineage>
        <taxon>Eukaryota</taxon>
        <taxon>Viridiplantae</taxon>
        <taxon>Streptophyta</taxon>
        <taxon>Embryophyta</taxon>
        <taxon>Tracheophyta</taxon>
        <taxon>Spermatophyta</taxon>
        <taxon>Magnoliopsida</taxon>
        <taxon>Liliopsida</taxon>
        <taxon>Asparagales</taxon>
        <taxon>Orchidaceae</taxon>
        <taxon>Vanilloideae</taxon>
        <taxon>Vanilleae</taxon>
        <taxon>Vanilla</taxon>
    </lineage>
</organism>
<reference evidence="1 2" key="1">
    <citation type="journal article" date="2020" name="Nat. Food">
        <title>A phased Vanilla planifolia genome enables genetic improvement of flavour and production.</title>
        <authorList>
            <person name="Hasing T."/>
            <person name="Tang H."/>
            <person name="Brym M."/>
            <person name="Khazi F."/>
            <person name="Huang T."/>
            <person name="Chambers A.H."/>
        </authorList>
    </citation>
    <scope>NUCLEOTIDE SEQUENCE [LARGE SCALE GENOMIC DNA]</scope>
    <source>
        <tissue evidence="1">Leaf</tissue>
    </source>
</reference>